<proteinExistence type="predicted"/>
<sequence>MNGEEQRQSSASAETAANKVIKKLKWLNCLVLCVALLEWAGNAVGTLATLWATVVLLGGFCSLLSRTDFWFCTVMIFVEATRCAALLCFTMKCKAYLVSIRAFLRFMKDNLIPVSVLQIVLSVLRLRSLLGHHRHDYHPLPEGASHNFVPSIVVFFMLELCQGSFSIFAIFLGVISLPFRRSLVLDLGFTQKLGAKAVDVYFHQAYQVRTEKGLFASEKYRPSLDSFAIKSIGCSSREMQIVGLCILDNCLQRGDSKSNDKLIKDIVKDATNIIPKIIGLISYLTDTRQKEVLCLSLKLVRRIATDGGRIGARFRQDLSENPFFLNNLECILDLENSQPELWQPVMDIIAAMALDKATRQENGSSQAIINRLIGAFLSNNNPGGTATGEALANLTIMSPDNCWAILLPRQGHNLIKTLIDMLEDDNYICVAANILHNLCVNSRDMLINLGADKDLESALPKVMEIIMTKEGKQMEAALSVASQIRYVIHEYFGLVLLGYSDTDAAALVKKLVDTLNSNKEPCPEYPRMRRVLVEMVISIVNRCTRYINIFIENGANDTLDMVKGTPSIFDKYRIFLGGKGVVTESLPMHELVDNAKRLIQATPTPGAQPGGHA</sequence>
<dbReference type="Proteomes" id="UP001341281">
    <property type="component" value="Chromosome 09"/>
</dbReference>
<gene>
    <name evidence="2" type="ORF">U9M48_040856</name>
</gene>
<reference evidence="2 3" key="1">
    <citation type="submission" date="2024-02" db="EMBL/GenBank/DDBJ databases">
        <title>High-quality chromosome-scale genome assembly of Pensacola bahiagrass (Paspalum notatum Flugge var. saurae).</title>
        <authorList>
            <person name="Vega J.M."/>
            <person name="Podio M."/>
            <person name="Orjuela J."/>
            <person name="Siena L.A."/>
            <person name="Pessino S.C."/>
            <person name="Combes M.C."/>
            <person name="Mariac C."/>
            <person name="Albertini E."/>
            <person name="Pupilli F."/>
            <person name="Ortiz J.P.A."/>
            <person name="Leblanc O."/>
        </authorList>
    </citation>
    <scope>NUCLEOTIDE SEQUENCE [LARGE SCALE GENOMIC DNA]</scope>
    <source>
        <strain evidence="2">R1</strain>
        <tissue evidence="2">Leaf</tissue>
    </source>
</reference>
<dbReference type="SUPFAM" id="SSF48371">
    <property type="entry name" value="ARM repeat"/>
    <property type="match status" value="1"/>
</dbReference>
<keyword evidence="1" id="KW-1133">Transmembrane helix</keyword>
<keyword evidence="1" id="KW-0472">Membrane</keyword>
<evidence type="ECO:0008006" key="4">
    <source>
        <dbReference type="Google" id="ProtNLM"/>
    </source>
</evidence>
<evidence type="ECO:0000313" key="3">
    <source>
        <dbReference type="Proteomes" id="UP001341281"/>
    </source>
</evidence>
<evidence type="ECO:0000256" key="1">
    <source>
        <dbReference type="SAM" id="Phobius"/>
    </source>
</evidence>
<dbReference type="EMBL" id="CP144753">
    <property type="protein sequence ID" value="WVZ95050.1"/>
    <property type="molecule type" value="Genomic_DNA"/>
</dbReference>
<dbReference type="PANTHER" id="PTHR33115:SF43">
    <property type="entry name" value="BLE2 PROTEIN"/>
    <property type="match status" value="1"/>
</dbReference>
<evidence type="ECO:0000313" key="2">
    <source>
        <dbReference type="EMBL" id="WVZ95050.1"/>
    </source>
</evidence>
<organism evidence="2 3">
    <name type="scientific">Paspalum notatum var. saurae</name>
    <dbReference type="NCBI Taxonomy" id="547442"/>
    <lineage>
        <taxon>Eukaryota</taxon>
        <taxon>Viridiplantae</taxon>
        <taxon>Streptophyta</taxon>
        <taxon>Embryophyta</taxon>
        <taxon>Tracheophyta</taxon>
        <taxon>Spermatophyta</taxon>
        <taxon>Magnoliopsida</taxon>
        <taxon>Liliopsida</taxon>
        <taxon>Poales</taxon>
        <taxon>Poaceae</taxon>
        <taxon>PACMAD clade</taxon>
        <taxon>Panicoideae</taxon>
        <taxon>Andropogonodae</taxon>
        <taxon>Paspaleae</taxon>
        <taxon>Paspalinae</taxon>
        <taxon>Paspalum</taxon>
    </lineage>
</organism>
<keyword evidence="3" id="KW-1185">Reference proteome</keyword>
<feature type="transmembrane region" description="Helical" evidence="1">
    <location>
        <begin position="148"/>
        <end position="175"/>
    </location>
</feature>
<keyword evidence="1" id="KW-0812">Transmembrane</keyword>
<feature type="transmembrane region" description="Helical" evidence="1">
    <location>
        <begin position="69"/>
        <end position="89"/>
    </location>
</feature>
<dbReference type="Gene3D" id="1.25.10.10">
    <property type="entry name" value="Leucine-rich Repeat Variant"/>
    <property type="match status" value="1"/>
</dbReference>
<feature type="transmembrane region" description="Helical" evidence="1">
    <location>
        <begin position="29"/>
        <end position="57"/>
    </location>
</feature>
<protein>
    <recommendedName>
        <fullName evidence="4">BLE2 protein</fullName>
    </recommendedName>
</protein>
<dbReference type="InterPro" id="IPR016024">
    <property type="entry name" value="ARM-type_fold"/>
</dbReference>
<accession>A0AAQ3XE80</accession>
<name>A0AAQ3XE80_PASNO</name>
<dbReference type="AlphaFoldDB" id="A0AAQ3XE80"/>
<dbReference type="InterPro" id="IPR011989">
    <property type="entry name" value="ARM-like"/>
</dbReference>
<dbReference type="PANTHER" id="PTHR33115">
    <property type="entry name" value="ARM REPEAT SUPERFAMILY PROTEIN"/>
    <property type="match status" value="1"/>
</dbReference>